<name>A0A069PB77_9BURK</name>
<evidence type="ECO:0000313" key="3">
    <source>
        <dbReference type="Proteomes" id="UP000027466"/>
    </source>
</evidence>
<keyword evidence="3" id="KW-1185">Reference proteome</keyword>
<dbReference type="AlphaFoldDB" id="A0A069PB77"/>
<dbReference type="RefSeq" id="WP_035942956.1">
    <property type="nucleotide sequence ID" value="NZ_CADFFX010000065.1"/>
</dbReference>
<dbReference type="Proteomes" id="UP000027466">
    <property type="component" value="Unassembled WGS sequence"/>
</dbReference>
<organism evidence="2 3">
    <name type="scientific">Caballeronia glathei</name>
    <dbReference type="NCBI Taxonomy" id="60547"/>
    <lineage>
        <taxon>Bacteria</taxon>
        <taxon>Pseudomonadati</taxon>
        <taxon>Pseudomonadota</taxon>
        <taxon>Betaproteobacteria</taxon>
        <taxon>Burkholderiales</taxon>
        <taxon>Burkholderiaceae</taxon>
        <taxon>Caballeronia</taxon>
    </lineage>
</organism>
<evidence type="ECO:0000313" key="2">
    <source>
        <dbReference type="EMBL" id="KDR37923.1"/>
    </source>
</evidence>
<accession>A0A069PB77</accession>
<keyword evidence="1" id="KW-0732">Signal</keyword>
<proteinExistence type="predicted"/>
<gene>
    <name evidence="2" type="ORF">BG61_05730</name>
</gene>
<feature type="chain" id="PRO_5001664060" evidence="1">
    <location>
        <begin position="24"/>
        <end position="110"/>
    </location>
</feature>
<dbReference type="EMBL" id="JFHC01000123">
    <property type="protein sequence ID" value="KDR37923.1"/>
    <property type="molecule type" value="Genomic_DNA"/>
</dbReference>
<reference evidence="2 3" key="1">
    <citation type="submission" date="2014-03" db="EMBL/GenBank/DDBJ databases">
        <title>Draft Genome Sequences of Four Burkholderia Strains.</title>
        <authorList>
            <person name="Liu X.Y."/>
            <person name="Li C.X."/>
            <person name="Xu J.H."/>
        </authorList>
    </citation>
    <scope>NUCLEOTIDE SEQUENCE [LARGE SCALE GENOMIC DNA]</scope>
    <source>
        <strain evidence="2 3">DSM 50014</strain>
    </source>
</reference>
<feature type="signal peptide" evidence="1">
    <location>
        <begin position="1"/>
        <end position="23"/>
    </location>
</feature>
<evidence type="ECO:0000256" key="1">
    <source>
        <dbReference type="SAM" id="SignalP"/>
    </source>
</evidence>
<comment type="caution">
    <text evidence="2">The sequence shown here is derived from an EMBL/GenBank/DDBJ whole genome shotgun (WGS) entry which is preliminary data.</text>
</comment>
<protein>
    <submittedName>
        <fullName evidence="2">Uncharacterized protein</fullName>
    </submittedName>
</protein>
<sequence length="110" mass="12212">MKKILFFLAIAALGVVIRVTASGARGAAGKPAVAADYESEESDRIDHQLAQMMNMINKQAPVMVDKDTRLDNTWGLAHHFRYNYTLIDYDGAEVSAQQFTAAMRCYLRVG</sequence>